<feature type="transmembrane region" description="Helical" evidence="1">
    <location>
        <begin position="212"/>
        <end position="233"/>
    </location>
</feature>
<keyword evidence="1" id="KW-0472">Membrane</keyword>
<organism evidence="2 3">
    <name type="scientific">Cellulosimicrobium aquatile</name>
    <dbReference type="NCBI Taxonomy" id="1612203"/>
    <lineage>
        <taxon>Bacteria</taxon>
        <taxon>Bacillati</taxon>
        <taxon>Actinomycetota</taxon>
        <taxon>Actinomycetes</taxon>
        <taxon>Micrococcales</taxon>
        <taxon>Promicromonosporaceae</taxon>
        <taxon>Cellulosimicrobium</taxon>
    </lineage>
</organism>
<keyword evidence="1" id="KW-0812">Transmembrane</keyword>
<accession>A0A1N6NT11</accession>
<sequence>MTGVAASPADPLLPVAPVLVRDYRRLLRLFPCTYRRAHEAEMLGHLVDGARSGQSRPTRAERWDLLRAAAREWLLAPLGSSPRQRRAATGLLLVVLPAVLVVMAARVLAFAAAIVGAVLGPSGHAPLLTTVPAASMWTLWLAAVALTLAGAQRVGLAAAVLAAVAGMGGLAVSLGAGSSYAAYLDAPWVAAVSVYAGVLAARRACRVGPEPWTVRAVTLGAMALAVGGFAAATAADAASFGVPWWSGVALSPWTPPALAAPVVLLLGVALPWRRTRPAVPVLGGLALAGVLSRSTFFWSGTVKVQTADLGDVLGLLALAAAATLVLTWVVNRLDELAEVRAAHRARLAAAGGMPGRGGPRPGEPTAV</sequence>
<proteinExistence type="predicted"/>
<dbReference type="EMBL" id="FTMI01000001">
    <property type="protein sequence ID" value="SIP95268.1"/>
    <property type="molecule type" value="Genomic_DNA"/>
</dbReference>
<gene>
    <name evidence="2" type="ORF">SAMN05518682_0712</name>
</gene>
<feature type="transmembrane region" description="Helical" evidence="1">
    <location>
        <begin position="180"/>
        <end position="200"/>
    </location>
</feature>
<evidence type="ECO:0000256" key="1">
    <source>
        <dbReference type="SAM" id="Phobius"/>
    </source>
</evidence>
<keyword evidence="1" id="KW-1133">Transmembrane helix</keyword>
<protein>
    <submittedName>
        <fullName evidence="2">Uncharacterized protein</fullName>
    </submittedName>
</protein>
<evidence type="ECO:0000313" key="2">
    <source>
        <dbReference type="EMBL" id="SIP95268.1"/>
    </source>
</evidence>
<dbReference type="AlphaFoldDB" id="A0A1N6NT11"/>
<dbReference type="Proteomes" id="UP000186235">
    <property type="component" value="Unassembled WGS sequence"/>
</dbReference>
<evidence type="ECO:0000313" key="3">
    <source>
        <dbReference type="Proteomes" id="UP000186235"/>
    </source>
</evidence>
<feature type="transmembrane region" description="Helical" evidence="1">
    <location>
        <begin position="312"/>
        <end position="330"/>
    </location>
</feature>
<keyword evidence="3" id="KW-1185">Reference proteome</keyword>
<reference evidence="3" key="1">
    <citation type="submission" date="2017-01" db="EMBL/GenBank/DDBJ databases">
        <authorList>
            <person name="Varghese N."/>
            <person name="Submissions S."/>
        </authorList>
    </citation>
    <scope>NUCLEOTIDE SEQUENCE [LARGE SCALE GENOMIC DNA]</scope>
    <source>
        <strain evidence="3">3bp</strain>
    </source>
</reference>
<feature type="transmembrane region" description="Helical" evidence="1">
    <location>
        <begin position="125"/>
        <end position="149"/>
    </location>
</feature>
<feature type="transmembrane region" description="Helical" evidence="1">
    <location>
        <begin position="156"/>
        <end position="174"/>
    </location>
</feature>
<feature type="transmembrane region" description="Helical" evidence="1">
    <location>
        <begin position="253"/>
        <end position="272"/>
    </location>
</feature>
<feature type="transmembrane region" description="Helical" evidence="1">
    <location>
        <begin position="91"/>
        <end position="119"/>
    </location>
</feature>
<name>A0A1N6NT11_9MICO</name>
<feature type="transmembrane region" description="Helical" evidence="1">
    <location>
        <begin position="279"/>
        <end position="300"/>
    </location>
</feature>